<evidence type="ECO:0000313" key="2">
    <source>
        <dbReference type="EMBL" id="MBF8179642.1"/>
    </source>
</evidence>
<evidence type="ECO:0000256" key="1">
    <source>
        <dbReference type="SAM" id="SignalP"/>
    </source>
</evidence>
<feature type="signal peptide" evidence="1">
    <location>
        <begin position="1"/>
        <end position="27"/>
    </location>
</feature>
<dbReference type="RefSeq" id="WP_195876624.1">
    <property type="nucleotide sequence ID" value="NZ_JADOEL010000022.1"/>
</dbReference>
<keyword evidence="3" id="KW-1185">Reference proteome</keyword>
<name>A0ABS0EYZ1_9BURK</name>
<accession>A0ABS0EYZ1</accession>
<evidence type="ECO:0000313" key="3">
    <source>
        <dbReference type="Proteomes" id="UP000657372"/>
    </source>
</evidence>
<reference evidence="2 3" key="1">
    <citation type="submission" date="2020-11" db="EMBL/GenBank/DDBJ databases">
        <title>WGS of Herminiimonas contaminans strain Marseille-Q4544 isolated from planarians Schmidtea mediterranea.</title>
        <authorList>
            <person name="Kangale L."/>
        </authorList>
    </citation>
    <scope>NUCLEOTIDE SEQUENCE [LARGE SCALE GENOMIC DNA]</scope>
    <source>
        <strain evidence="2 3">Marseille-Q4544</strain>
    </source>
</reference>
<sequence>MKLARPSRLFAALIVLVSMLFMQLAVAGYTCPSFNVGQVNESASMAMDSNQAMAWCAGSDKAQPSLCHANDQAGNQSLDKPPMPHVMPFMAAALTLVFRNIEIVDHSTDPQPNSLLLARPTAPPLSIRNCCFRI</sequence>
<organism evidence="2 3">
    <name type="scientific">Herminiimonas contaminans</name>
    <dbReference type="NCBI Taxonomy" id="1111140"/>
    <lineage>
        <taxon>Bacteria</taxon>
        <taxon>Pseudomonadati</taxon>
        <taxon>Pseudomonadota</taxon>
        <taxon>Betaproteobacteria</taxon>
        <taxon>Burkholderiales</taxon>
        <taxon>Oxalobacteraceae</taxon>
        <taxon>Herminiimonas</taxon>
    </lineage>
</organism>
<proteinExistence type="predicted"/>
<keyword evidence="1" id="KW-0732">Signal</keyword>
<protein>
    <recommendedName>
        <fullName evidence="4">Copper resistance protein</fullName>
    </recommendedName>
</protein>
<comment type="caution">
    <text evidence="2">The sequence shown here is derived from an EMBL/GenBank/DDBJ whole genome shotgun (WGS) entry which is preliminary data.</text>
</comment>
<evidence type="ECO:0008006" key="4">
    <source>
        <dbReference type="Google" id="ProtNLM"/>
    </source>
</evidence>
<dbReference type="Proteomes" id="UP000657372">
    <property type="component" value="Unassembled WGS sequence"/>
</dbReference>
<gene>
    <name evidence="2" type="ORF">IXC47_18325</name>
</gene>
<feature type="chain" id="PRO_5045170015" description="Copper resistance protein" evidence="1">
    <location>
        <begin position="28"/>
        <end position="134"/>
    </location>
</feature>
<dbReference type="EMBL" id="JADOEL010000022">
    <property type="protein sequence ID" value="MBF8179642.1"/>
    <property type="molecule type" value="Genomic_DNA"/>
</dbReference>